<dbReference type="InterPro" id="IPR029062">
    <property type="entry name" value="Class_I_gatase-like"/>
</dbReference>
<protein>
    <submittedName>
        <fullName evidence="2">Glutamine amidotransferase</fullName>
    </submittedName>
</protein>
<dbReference type="SUPFAM" id="SSF52317">
    <property type="entry name" value="Class I glutamine amidotransferase-like"/>
    <property type="match status" value="1"/>
</dbReference>
<keyword evidence="3" id="KW-1185">Reference proteome</keyword>
<dbReference type="PROSITE" id="PS51273">
    <property type="entry name" value="GATASE_TYPE_1"/>
    <property type="match status" value="1"/>
</dbReference>
<organism evidence="2 3">
    <name type="scientific">Nocardia amamiensis</name>
    <dbReference type="NCBI Taxonomy" id="404578"/>
    <lineage>
        <taxon>Bacteria</taxon>
        <taxon>Bacillati</taxon>
        <taxon>Actinomycetota</taxon>
        <taxon>Actinomycetes</taxon>
        <taxon>Mycobacteriales</taxon>
        <taxon>Nocardiaceae</taxon>
        <taxon>Nocardia</taxon>
    </lineage>
</organism>
<dbReference type="InterPro" id="IPR017926">
    <property type="entry name" value="GATASE"/>
</dbReference>
<dbReference type="NCBIfam" id="NF005743">
    <property type="entry name" value="PRK07567.1"/>
    <property type="match status" value="1"/>
</dbReference>
<dbReference type="Pfam" id="PF00117">
    <property type="entry name" value="GATase"/>
    <property type="match status" value="1"/>
</dbReference>
<proteinExistence type="predicted"/>
<dbReference type="Gene3D" id="3.40.50.880">
    <property type="match status" value="1"/>
</dbReference>
<evidence type="ECO:0000259" key="1">
    <source>
        <dbReference type="Pfam" id="PF00117"/>
    </source>
</evidence>
<dbReference type="PANTHER" id="PTHR42695">
    <property type="entry name" value="GLUTAMINE AMIDOTRANSFERASE YLR126C-RELATED"/>
    <property type="match status" value="1"/>
</dbReference>
<dbReference type="CDD" id="cd01741">
    <property type="entry name" value="GATase1_1"/>
    <property type="match status" value="1"/>
</dbReference>
<sequence length="253" mass="28163">MHVSASKPYLLLQLRPEREAADDEYRAVLRFSQLDTDELVRIHMDQALPDIDLANFSAVIVGGGPSNVGYPADQKYDYQQRFEPKLRQLVTEVVAMDFPYFGACYGLSILADVLGGEVSDRRYAETAGAQTMILTDEGCKDPLLSDIPRSFRAFVGHKEACQEVPPGAELLAESSGCPVQMIRVGQNIYATQFHPELDSQGLALRIETYRDAGYFDPAEAAYLTALGHQESVPVPGEILRRFVARYRKDIEGR</sequence>
<dbReference type="Proteomes" id="UP000702209">
    <property type="component" value="Unassembled WGS sequence"/>
</dbReference>
<keyword evidence="2" id="KW-0315">Glutamine amidotransferase</keyword>
<name>A0ABS0CYB9_9NOCA</name>
<evidence type="ECO:0000313" key="2">
    <source>
        <dbReference type="EMBL" id="MBF6301602.1"/>
    </source>
</evidence>
<evidence type="ECO:0000313" key="3">
    <source>
        <dbReference type="Proteomes" id="UP000702209"/>
    </source>
</evidence>
<accession>A0ABS0CYB9</accession>
<comment type="caution">
    <text evidence="2">The sequence shown here is derived from an EMBL/GenBank/DDBJ whole genome shotgun (WGS) entry which is preliminary data.</text>
</comment>
<dbReference type="EMBL" id="JADLQX010000029">
    <property type="protein sequence ID" value="MBF6301602.1"/>
    <property type="molecule type" value="Genomic_DNA"/>
</dbReference>
<gene>
    <name evidence="2" type="ORF">IU459_29285</name>
</gene>
<reference evidence="2 3" key="1">
    <citation type="submission" date="2020-10" db="EMBL/GenBank/DDBJ databases">
        <title>Identification of Nocardia species via Next-generation sequencing and recognition of intraspecies genetic diversity.</title>
        <authorList>
            <person name="Li P."/>
            <person name="Li P."/>
            <person name="Lu B."/>
        </authorList>
    </citation>
    <scope>NUCLEOTIDE SEQUENCE [LARGE SCALE GENOMIC DNA]</scope>
    <source>
        <strain evidence="2 3">BJ06-0157</strain>
    </source>
</reference>
<dbReference type="InterPro" id="IPR044992">
    <property type="entry name" value="ChyE-like"/>
</dbReference>
<feature type="domain" description="Glutamine amidotransferase" evidence="1">
    <location>
        <begin position="46"/>
        <end position="199"/>
    </location>
</feature>
<dbReference type="PANTHER" id="PTHR42695:SF5">
    <property type="entry name" value="GLUTAMINE AMIDOTRANSFERASE YLR126C-RELATED"/>
    <property type="match status" value="1"/>
</dbReference>